<keyword evidence="2" id="KW-1185">Reference proteome</keyword>
<dbReference type="EMBL" id="CM056741">
    <property type="protein sequence ID" value="KAJ8687576.1"/>
    <property type="molecule type" value="Genomic_DNA"/>
</dbReference>
<gene>
    <name evidence="1" type="ORF">QAD02_023370</name>
</gene>
<reference evidence="1" key="1">
    <citation type="submission" date="2023-04" db="EMBL/GenBank/DDBJ databases">
        <title>A chromosome-level genome assembly of the parasitoid wasp Eretmocerus hayati.</title>
        <authorList>
            <person name="Zhong Y."/>
            <person name="Liu S."/>
            <person name="Liu Y."/>
        </authorList>
    </citation>
    <scope>NUCLEOTIDE SEQUENCE</scope>
    <source>
        <strain evidence="1">ZJU_SS_LIU_2023</strain>
    </source>
</reference>
<evidence type="ECO:0000313" key="2">
    <source>
        <dbReference type="Proteomes" id="UP001239111"/>
    </source>
</evidence>
<comment type="caution">
    <text evidence="1">The sequence shown here is derived from an EMBL/GenBank/DDBJ whole genome shotgun (WGS) entry which is preliminary data.</text>
</comment>
<organism evidence="1 2">
    <name type="scientific">Eretmocerus hayati</name>
    <dbReference type="NCBI Taxonomy" id="131215"/>
    <lineage>
        <taxon>Eukaryota</taxon>
        <taxon>Metazoa</taxon>
        <taxon>Ecdysozoa</taxon>
        <taxon>Arthropoda</taxon>
        <taxon>Hexapoda</taxon>
        <taxon>Insecta</taxon>
        <taxon>Pterygota</taxon>
        <taxon>Neoptera</taxon>
        <taxon>Endopterygota</taxon>
        <taxon>Hymenoptera</taxon>
        <taxon>Apocrita</taxon>
        <taxon>Proctotrupomorpha</taxon>
        <taxon>Chalcidoidea</taxon>
        <taxon>Aphelinidae</taxon>
        <taxon>Aphelininae</taxon>
        <taxon>Eretmocerus</taxon>
    </lineage>
</organism>
<proteinExistence type="predicted"/>
<evidence type="ECO:0000313" key="1">
    <source>
        <dbReference type="EMBL" id="KAJ8687576.1"/>
    </source>
</evidence>
<dbReference type="Proteomes" id="UP001239111">
    <property type="component" value="Chromosome 1"/>
</dbReference>
<sequence>MSIALVPPHIHCNNFFLAMNRKSYVPVPPLSGLCYDYEKQKCVGGIARIAKIVHRLKEIRSNAVFLNSGDYFQGTLYYDLFRGNITAHFMNKLPHDAMTIGNHDFDDGISGLAAFLKGLKAKVVVSNINTDEEPSLQGLYSGSTIIHRGGRDIGVIGAIFNETNKISSTTEKVKFLDEVKSINLEAEKLKAKGVEIIIVLSHCGIEHDKIIASECPHVDVVVGGHSHILMYNGLPPSGEIAYSEYPLVVTQKKFPRKVLVVHAGAFTKYMGDIRIIFNEKSEVDYWKGNPIYLDSSIEEDPAISKDLQPWTTEMMKVGGVKVGEAAIFLNGSCSSGECNLANFVTDAMVDYYKKNSSIALTSAINVQNSIPIGPITFQDIYMTLPYNNTWDLIDLKGRDLIQVLEDNVSKNLRQGLFVNNFLLHWSGLKVVYNLSNTRSKLVQVQIRCHECPDGRYQDVDENKIYRIVVQSYLVGGKFKIIFEKFRNWVKGDTYDVENLVKYVQKVGTVNVTTESRMVFV</sequence>
<accession>A0ACC2PVL9</accession>
<protein>
    <submittedName>
        <fullName evidence="1">Uncharacterized protein</fullName>
    </submittedName>
</protein>
<name>A0ACC2PVL9_9HYME</name>